<gene>
    <name evidence="1" type="ORF">SOASR030_27870</name>
</gene>
<sequence>MAYFSYDGDKTPFTHYPFDFYSRFLGILPLESEYSLPKEMKFIVDPNDKNRFITLKQASPISLLWLMLYSSTKWDIPAIFRQKDEAQIEALETEAHYKLFMLALKRMEEKNPFSQADYAHYLRGECAAESIYFASVLLLTNIGIYKRYPIDSADIYKVTRRLLENGVLKTPNNTLLVRYFNNKIYNANRYIPSDDALWAREAVLNAEFKDAFYAMALEYIKASGVQYAQIAADVDDVNGLDNLIRLNDGYGYENYRLLVHTSSSSLDKQGFDGDVNRIRVLFKEKREKEKATTRLVGLDLLSMEHCRRFFDFLLDSSAPEKFAPLNAQTTVLHIHGDAGCGKADNNRSLCGYYFRNRIDQEKDDQFYKQLYRYLAKSYHNAQRFNALNSTTGIKQELPLSGLFDELFHYNSLTMESLRLLHFDITGPAGQGQIAYETKRNIASLIETLDKKPTSDAETYYAALTQKSVPFSICIGRACQARSFLSKKYPKIHFDTGLGSRPAVGAAGGCSSAKIYHLDQGFLHLDGLVDTNELQPVMNAVAYAEESAFSPLALQKIGAFTDAFNAMSEGEIEKGIREYINTYQYDTEIMLCQVPAMKDILKEIKKLDDKIPSCGRKGIFLAAFALLHNWRSLILGAYGQGVAHTDIQKESARMALLQTYSILHAEVPGLVEALLPKVSQLIAAAASASWERSIGKINHREQRSNLALVKFEGVRAPESIVYIKTESGKQ</sequence>
<dbReference type="RefSeq" id="WP_027276106.1">
    <property type="nucleotide sequence ID" value="NZ_BRLH01000007.1"/>
</dbReference>
<dbReference type="AlphaFoldDB" id="A0AAV5N535"/>
<dbReference type="Proteomes" id="UP001058124">
    <property type="component" value="Unassembled WGS sequence"/>
</dbReference>
<reference evidence="1" key="1">
    <citation type="submission" date="2022-06" db="EMBL/GenBank/DDBJ databases">
        <title>Draft genome sequences of Leminorella grimontii str. JCM5902.</title>
        <authorList>
            <person name="Wakabayashi Y."/>
            <person name="Kojima K."/>
        </authorList>
    </citation>
    <scope>NUCLEOTIDE SEQUENCE</scope>
    <source>
        <strain evidence="1">JCM 5902</strain>
    </source>
</reference>
<organism evidence="1 2">
    <name type="scientific">Leminorella grimontii</name>
    <dbReference type="NCBI Taxonomy" id="82981"/>
    <lineage>
        <taxon>Bacteria</taxon>
        <taxon>Pseudomonadati</taxon>
        <taxon>Pseudomonadota</taxon>
        <taxon>Gammaproteobacteria</taxon>
        <taxon>Enterobacterales</taxon>
        <taxon>Budviciaceae</taxon>
        <taxon>Leminorella</taxon>
    </lineage>
</organism>
<accession>A0AAV5N535</accession>
<comment type="caution">
    <text evidence="1">The sequence shown here is derived from an EMBL/GenBank/DDBJ whole genome shotgun (WGS) entry which is preliminary data.</text>
</comment>
<evidence type="ECO:0000313" key="2">
    <source>
        <dbReference type="Proteomes" id="UP001058124"/>
    </source>
</evidence>
<dbReference type="EMBL" id="BRLH01000007">
    <property type="protein sequence ID" value="GKX56675.1"/>
    <property type="molecule type" value="Genomic_DNA"/>
</dbReference>
<name>A0AAV5N535_9GAMM</name>
<proteinExistence type="predicted"/>
<protein>
    <submittedName>
        <fullName evidence="1">Uncharacterized protein</fullName>
    </submittedName>
</protein>
<keyword evidence="2" id="KW-1185">Reference proteome</keyword>
<evidence type="ECO:0000313" key="1">
    <source>
        <dbReference type="EMBL" id="GKX56675.1"/>
    </source>
</evidence>